<proteinExistence type="predicted"/>
<feature type="region of interest" description="Disordered" evidence="1">
    <location>
        <begin position="43"/>
        <end position="62"/>
    </location>
</feature>
<comment type="caution">
    <text evidence="2">The sequence shown here is derived from an EMBL/GenBank/DDBJ whole genome shotgun (WGS) entry which is preliminary data.</text>
</comment>
<evidence type="ECO:0000313" key="2">
    <source>
        <dbReference type="EMBL" id="MCQ4043259.1"/>
    </source>
</evidence>
<reference evidence="2 3" key="1">
    <citation type="submission" date="2022-06" db="EMBL/GenBank/DDBJ databases">
        <title>Draft genome sequence of type strain Streptomyces rubrisoli DSM 42083.</title>
        <authorList>
            <person name="Duangmal K."/>
            <person name="Klaysubun C."/>
        </authorList>
    </citation>
    <scope>NUCLEOTIDE SEQUENCE [LARGE SCALE GENOMIC DNA]</scope>
    <source>
        <strain evidence="2 3">DSM 42083</strain>
    </source>
</reference>
<keyword evidence="3" id="KW-1185">Reference proteome</keyword>
<dbReference type="Proteomes" id="UP001206206">
    <property type="component" value="Unassembled WGS sequence"/>
</dbReference>
<dbReference type="EMBL" id="JANFNH010000014">
    <property type="protein sequence ID" value="MCQ4043259.1"/>
    <property type="molecule type" value="Genomic_DNA"/>
</dbReference>
<organism evidence="2 3">
    <name type="scientific">Streptantibioticus rubrisoli</name>
    <dbReference type="NCBI Taxonomy" id="1387313"/>
    <lineage>
        <taxon>Bacteria</taxon>
        <taxon>Bacillati</taxon>
        <taxon>Actinomycetota</taxon>
        <taxon>Actinomycetes</taxon>
        <taxon>Kitasatosporales</taxon>
        <taxon>Streptomycetaceae</taxon>
        <taxon>Streptantibioticus</taxon>
    </lineage>
</organism>
<feature type="non-terminal residue" evidence="2">
    <location>
        <position position="62"/>
    </location>
</feature>
<sequence length="62" mass="6911">MANAFAVLRLLPRSDREKDAEILALRHQLAVLERQLRGARPRFTPAGRALFGRTPLPPPPAN</sequence>
<protein>
    <recommendedName>
        <fullName evidence="4">Transposase</fullName>
    </recommendedName>
</protein>
<evidence type="ECO:0000313" key="3">
    <source>
        <dbReference type="Proteomes" id="UP001206206"/>
    </source>
</evidence>
<name>A0ABT1PD50_9ACTN</name>
<gene>
    <name evidence="2" type="ORF">NON19_14775</name>
</gene>
<evidence type="ECO:0000256" key="1">
    <source>
        <dbReference type="SAM" id="MobiDB-lite"/>
    </source>
</evidence>
<evidence type="ECO:0008006" key="4">
    <source>
        <dbReference type="Google" id="ProtNLM"/>
    </source>
</evidence>
<accession>A0ABT1PD50</accession>